<evidence type="ECO:0000259" key="1">
    <source>
        <dbReference type="Pfam" id="PF13460"/>
    </source>
</evidence>
<evidence type="ECO:0000313" key="3">
    <source>
        <dbReference type="Proteomes" id="UP000318626"/>
    </source>
</evidence>
<dbReference type="Proteomes" id="UP000318626">
    <property type="component" value="Chromosome"/>
</dbReference>
<dbReference type="InterPro" id="IPR016040">
    <property type="entry name" value="NAD(P)-bd_dom"/>
</dbReference>
<keyword evidence="3" id="KW-1185">Reference proteome</keyword>
<organism evidence="2 3">
    <name type="scientific">Bremerella volcania</name>
    <dbReference type="NCBI Taxonomy" id="2527984"/>
    <lineage>
        <taxon>Bacteria</taxon>
        <taxon>Pseudomonadati</taxon>
        <taxon>Planctomycetota</taxon>
        <taxon>Planctomycetia</taxon>
        <taxon>Pirellulales</taxon>
        <taxon>Pirellulaceae</taxon>
        <taxon>Bremerella</taxon>
    </lineage>
</organism>
<reference evidence="3" key="1">
    <citation type="submission" date="2019-02" db="EMBL/GenBank/DDBJ databases">
        <title>Deep-cultivation of Planctomycetes and their phenomic and genomic characterization uncovers novel biology.</title>
        <authorList>
            <person name="Wiegand S."/>
            <person name="Jogler M."/>
            <person name="Boedeker C."/>
            <person name="Pinto D."/>
            <person name="Vollmers J."/>
            <person name="Rivas-Marin E."/>
            <person name="Kohn T."/>
            <person name="Peeters S.H."/>
            <person name="Heuer A."/>
            <person name="Rast P."/>
            <person name="Oberbeckmann S."/>
            <person name="Bunk B."/>
            <person name="Jeske O."/>
            <person name="Meyerdierks A."/>
            <person name="Storesund J.E."/>
            <person name="Kallscheuer N."/>
            <person name="Luecker S."/>
            <person name="Lage O.M."/>
            <person name="Pohl T."/>
            <person name="Merkel B.J."/>
            <person name="Hornburger P."/>
            <person name="Mueller R.-W."/>
            <person name="Bruemmer F."/>
            <person name="Labrenz M."/>
            <person name="Spormann A.M."/>
            <person name="Op den Camp H."/>
            <person name="Overmann J."/>
            <person name="Amann R."/>
            <person name="Jetten M.S.M."/>
            <person name="Mascher T."/>
            <person name="Medema M.H."/>
            <person name="Devos D.P."/>
            <person name="Kaster A.-K."/>
            <person name="Ovreas L."/>
            <person name="Rohde M."/>
            <person name="Galperin M.Y."/>
            <person name="Jogler C."/>
        </authorList>
    </citation>
    <scope>NUCLEOTIDE SEQUENCE [LARGE SCALE GENOMIC DNA]</scope>
    <source>
        <strain evidence="3">Pan97</strain>
    </source>
</reference>
<dbReference type="EMBL" id="CP036289">
    <property type="protein sequence ID" value="QDU77725.1"/>
    <property type="molecule type" value="Genomic_DNA"/>
</dbReference>
<dbReference type="SUPFAM" id="SSF51735">
    <property type="entry name" value="NAD(P)-binding Rossmann-fold domains"/>
    <property type="match status" value="1"/>
</dbReference>
<gene>
    <name evidence="2" type="ORF">Pan97_47990</name>
</gene>
<dbReference type="PANTHER" id="PTHR15020:SF11">
    <property type="entry name" value="OS06G0360300 PROTEIN"/>
    <property type="match status" value="1"/>
</dbReference>
<dbReference type="RefSeq" id="WP_144976805.1">
    <property type="nucleotide sequence ID" value="NZ_CP036289.1"/>
</dbReference>
<evidence type="ECO:0000313" key="2">
    <source>
        <dbReference type="EMBL" id="QDU77725.1"/>
    </source>
</evidence>
<name>A0A518CET0_9BACT</name>
<dbReference type="InterPro" id="IPR036291">
    <property type="entry name" value="NAD(P)-bd_dom_sf"/>
</dbReference>
<sequence length="242" mass="26641">MTVLVVGATGATGKLLVEQLLSRGQHVRVIVRSRDRLPEAVKGHPGITIAEASLSDLTSEELQQHVLGCDSVASCLGHNLTLQGIFGHPRRLVTDTVRRLCQAVERTKPENRVRFVLMNTAGNQNRDLDEPATFANQCVVGLLRFAVPPHADNEQASDVLRQEIGKNSPSLSWVVVRPDSLVDQAEVTPYELHPSPTRDPIFNAGTTSRINVAHFMAELIMDRAVWGKWVGQMPVIYNCEAQ</sequence>
<dbReference type="KEGG" id="bvo:Pan97_47990"/>
<dbReference type="Pfam" id="PF13460">
    <property type="entry name" value="NAD_binding_10"/>
    <property type="match status" value="1"/>
</dbReference>
<dbReference type="OrthoDB" id="9785372at2"/>
<feature type="domain" description="NAD(P)-binding" evidence="1">
    <location>
        <begin position="7"/>
        <end position="222"/>
    </location>
</feature>
<dbReference type="Gene3D" id="3.40.50.720">
    <property type="entry name" value="NAD(P)-binding Rossmann-like Domain"/>
    <property type="match status" value="1"/>
</dbReference>
<dbReference type="PANTHER" id="PTHR15020">
    <property type="entry name" value="FLAVIN REDUCTASE-RELATED"/>
    <property type="match status" value="1"/>
</dbReference>
<dbReference type="AlphaFoldDB" id="A0A518CET0"/>
<proteinExistence type="predicted"/>
<accession>A0A518CET0</accession>
<protein>
    <submittedName>
        <fullName evidence="2">NmrA-like family protein</fullName>
    </submittedName>
</protein>